<dbReference type="AlphaFoldDB" id="A0A8C3GIS0"/>
<comment type="caution">
    <text evidence="6">Lacks conserved residue(s) required for the propagation of feature annotation.</text>
</comment>
<evidence type="ECO:0000256" key="6">
    <source>
        <dbReference type="PROSITE-ProRule" id="PRU00302"/>
    </source>
</evidence>
<feature type="domain" description="Sushi" evidence="7">
    <location>
        <begin position="198"/>
        <end position="256"/>
    </location>
</feature>
<protein>
    <recommendedName>
        <fullName evidence="7">Sushi domain-containing protein</fullName>
    </recommendedName>
</protein>
<feature type="disulfide bond" evidence="6">
    <location>
        <begin position="104"/>
        <end position="131"/>
    </location>
</feature>
<evidence type="ECO:0000256" key="1">
    <source>
        <dbReference type="ARBA" id="ARBA00022659"/>
    </source>
</evidence>
<evidence type="ECO:0000259" key="7">
    <source>
        <dbReference type="PROSITE" id="PS50923"/>
    </source>
</evidence>
<feature type="disulfide bond" evidence="6">
    <location>
        <begin position="227"/>
        <end position="254"/>
    </location>
</feature>
<feature type="disulfide bond" evidence="6">
    <location>
        <begin position="15"/>
        <end position="58"/>
    </location>
</feature>
<dbReference type="InterPro" id="IPR050350">
    <property type="entry name" value="Compl-Cell_Adhes-Reg"/>
</dbReference>
<dbReference type="SMART" id="SM00032">
    <property type="entry name" value="CCP"/>
    <property type="match status" value="4"/>
</dbReference>
<organism evidence="8 9">
    <name type="scientific">Cairina moschata</name>
    <name type="common">Muscovy duck</name>
    <dbReference type="NCBI Taxonomy" id="8855"/>
    <lineage>
        <taxon>Eukaryota</taxon>
        <taxon>Metazoa</taxon>
        <taxon>Chordata</taxon>
        <taxon>Craniata</taxon>
        <taxon>Vertebrata</taxon>
        <taxon>Euteleostomi</taxon>
        <taxon>Archelosauria</taxon>
        <taxon>Archosauria</taxon>
        <taxon>Dinosauria</taxon>
        <taxon>Saurischia</taxon>
        <taxon>Theropoda</taxon>
        <taxon>Coelurosauria</taxon>
        <taxon>Aves</taxon>
        <taxon>Neognathae</taxon>
        <taxon>Galloanserae</taxon>
        <taxon>Anseriformes</taxon>
        <taxon>Anatidae</taxon>
        <taxon>Anatinae</taxon>
        <taxon>Cairina</taxon>
    </lineage>
</organism>
<reference evidence="8" key="3">
    <citation type="submission" date="2025-09" db="UniProtKB">
        <authorList>
            <consortium name="Ensembl"/>
        </authorList>
    </citation>
    <scope>IDENTIFICATION</scope>
</reference>
<evidence type="ECO:0000256" key="2">
    <source>
        <dbReference type="ARBA" id="ARBA00022729"/>
    </source>
</evidence>
<dbReference type="Gene3D" id="2.10.70.10">
    <property type="entry name" value="Complement Module, domain 1"/>
    <property type="match status" value="4"/>
</dbReference>
<dbReference type="PANTHER" id="PTHR19325">
    <property type="entry name" value="COMPLEMENT COMPONENT-RELATED SUSHI DOMAIN-CONTAINING"/>
    <property type="match status" value="1"/>
</dbReference>
<reference evidence="8" key="1">
    <citation type="submission" date="2018-09" db="EMBL/GenBank/DDBJ databases">
        <title>Common duck and Muscovy duck high density SNP chip.</title>
        <authorList>
            <person name="Vignal A."/>
            <person name="Thebault N."/>
            <person name="Warren W.C."/>
        </authorList>
    </citation>
    <scope>NUCLEOTIDE SEQUENCE [LARGE SCALE GENOMIC DNA]</scope>
</reference>
<dbReference type="FunFam" id="2.10.70.10:FF:000014">
    <property type="entry name" value="Membrane cofactor protein"/>
    <property type="match status" value="2"/>
</dbReference>
<keyword evidence="1 6" id="KW-0768">Sushi</keyword>
<dbReference type="Ensembl" id="ENSCMMT00000013784.1">
    <property type="protein sequence ID" value="ENSCMMP00000012539.1"/>
    <property type="gene ID" value="ENSCMMG00000007936.1"/>
</dbReference>
<dbReference type="PANTHER" id="PTHR19325:SF570">
    <property type="entry name" value="COMPLEMENT COMPONENT 4 BINDING PROTEIN, MEMBRANE"/>
    <property type="match status" value="1"/>
</dbReference>
<accession>A0A8C3GIS0</accession>
<dbReference type="CDD" id="cd00033">
    <property type="entry name" value="CCP"/>
    <property type="match status" value="4"/>
</dbReference>
<evidence type="ECO:0000256" key="5">
    <source>
        <dbReference type="ARBA" id="ARBA00023180"/>
    </source>
</evidence>
<evidence type="ECO:0000256" key="3">
    <source>
        <dbReference type="ARBA" id="ARBA00022737"/>
    </source>
</evidence>
<dbReference type="SUPFAM" id="SSF57535">
    <property type="entry name" value="Complement control module/SCR domain"/>
    <property type="match status" value="4"/>
</dbReference>
<dbReference type="Proteomes" id="UP000694556">
    <property type="component" value="Chromosome 27"/>
</dbReference>
<dbReference type="InterPro" id="IPR000436">
    <property type="entry name" value="Sushi_SCR_CCP_dom"/>
</dbReference>
<name>A0A8C3GIS0_CAIMO</name>
<keyword evidence="3" id="KW-0677">Repeat</keyword>
<reference evidence="8" key="2">
    <citation type="submission" date="2025-08" db="UniProtKB">
        <authorList>
            <consortium name="Ensembl"/>
        </authorList>
    </citation>
    <scope>IDENTIFICATION</scope>
</reference>
<feature type="domain" description="Sushi" evidence="7">
    <location>
        <begin position="13"/>
        <end position="73"/>
    </location>
</feature>
<sequence>PVALSVLPAPAPGRCPSPPALSYADRSPQREFLVGSTVTYFCRNGYTMIPEVSPTITCLKNFTWSSIPTLCQVVQCPNPAISHGQEINVKDAQYTFGRQAAFQCDPGYVLWGSQRAQCGSDGTWSPPIPFCDKVCDPPPQITSGQHTGSRSGVFPYGYEVKYSCATGLSLIGDESIYCTSTDGENLVWSGPAPECRVVRCPRPDVKHGRMAPPRHTFPYGVSVRFSCDEGFVLHGDAETWCAADSTWQPPLPSCVPGGSGTASGCSTARCCLLPRTREIINSGWEVAFVMLGARAQGGFCSVP</sequence>
<keyword evidence="5" id="KW-0325">Glycoprotein</keyword>
<dbReference type="Pfam" id="PF00084">
    <property type="entry name" value="Sushi"/>
    <property type="match status" value="4"/>
</dbReference>
<dbReference type="PROSITE" id="PS50923">
    <property type="entry name" value="SUSHI"/>
    <property type="match status" value="4"/>
</dbReference>
<keyword evidence="2" id="KW-0732">Signal</keyword>
<evidence type="ECO:0000256" key="4">
    <source>
        <dbReference type="ARBA" id="ARBA00023157"/>
    </source>
</evidence>
<proteinExistence type="predicted"/>
<feature type="domain" description="Sushi" evidence="7">
    <location>
        <begin position="134"/>
        <end position="197"/>
    </location>
</feature>
<evidence type="ECO:0000313" key="8">
    <source>
        <dbReference type="Ensembl" id="ENSCMMP00000012539.1"/>
    </source>
</evidence>
<feature type="disulfide bond" evidence="6">
    <location>
        <begin position="135"/>
        <end position="178"/>
    </location>
</feature>
<evidence type="ECO:0000313" key="9">
    <source>
        <dbReference type="Proteomes" id="UP000694556"/>
    </source>
</evidence>
<feature type="domain" description="Sushi" evidence="7">
    <location>
        <begin position="74"/>
        <end position="133"/>
    </location>
</feature>
<keyword evidence="9" id="KW-1185">Reference proteome</keyword>
<keyword evidence="4 6" id="KW-1015">Disulfide bond</keyword>
<dbReference type="InterPro" id="IPR035976">
    <property type="entry name" value="Sushi/SCR/CCP_sf"/>
</dbReference>